<dbReference type="InterPro" id="IPR007021">
    <property type="entry name" value="DUF659"/>
</dbReference>
<dbReference type="Gramene" id="ERM94390">
    <property type="protein sequence ID" value="ERM94390"/>
    <property type="gene ID" value="AMTR_s00010p00252460"/>
</dbReference>
<keyword evidence="3" id="KW-1185">Reference proteome</keyword>
<evidence type="ECO:0000259" key="1">
    <source>
        <dbReference type="Pfam" id="PF04937"/>
    </source>
</evidence>
<dbReference type="Proteomes" id="UP000017836">
    <property type="component" value="Unassembled WGS sequence"/>
</dbReference>
<organism evidence="2 3">
    <name type="scientific">Amborella trichopoda</name>
    <dbReference type="NCBI Taxonomy" id="13333"/>
    <lineage>
        <taxon>Eukaryota</taxon>
        <taxon>Viridiplantae</taxon>
        <taxon>Streptophyta</taxon>
        <taxon>Embryophyta</taxon>
        <taxon>Tracheophyta</taxon>
        <taxon>Spermatophyta</taxon>
        <taxon>Magnoliopsida</taxon>
        <taxon>Amborellales</taxon>
        <taxon>Amborellaceae</taxon>
        <taxon>Amborella</taxon>
    </lineage>
</organism>
<feature type="domain" description="DUF659" evidence="1">
    <location>
        <begin position="54"/>
        <end position="112"/>
    </location>
</feature>
<name>W1NGU3_AMBTC</name>
<proteinExistence type="predicted"/>
<accession>W1NGU3</accession>
<dbReference type="Pfam" id="PF04937">
    <property type="entry name" value="DUF659"/>
    <property type="match status" value="1"/>
</dbReference>
<sequence length="119" mass="13675">MTLKDMVKGSRNMLGRYVGNWFYDKGIPFDATNSPYFLPMVSVIQRARPGVKPPTSYELSGPILDEEVEEVTKWIEEFKQSWPRADITLMSDGWLNKVNKKEFLNFFAYSPKDSGGGER</sequence>
<dbReference type="AlphaFoldDB" id="W1NGU3"/>
<gene>
    <name evidence="2" type="ORF">AMTR_s00010p00252460</name>
</gene>
<dbReference type="PANTHER" id="PTHR32166">
    <property type="entry name" value="OSJNBA0013A04.12 PROTEIN"/>
    <property type="match status" value="1"/>
</dbReference>
<protein>
    <recommendedName>
        <fullName evidence="1">DUF659 domain-containing protein</fullName>
    </recommendedName>
</protein>
<evidence type="ECO:0000313" key="2">
    <source>
        <dbReference type="EMBL" id="ERM94390.1"/>
    </source>
</evidence>
<dbReference type="HOGENOM" id="CLU_016471_5_0_1"/>
<evidence type="ECO:0000313" key="3">
    <source>
        <dbReference type="Proteomes" id="UP000017836"/>
    </source>
</evidence>
<reference evidence="3" key="1">
    <citation type="journal article" date="2013" name="Science">
        <title>The Amborella genome and the evolution of flowering plants.</title>
        <authorList>
            <consortium name="Amborella Genome Project"/>
        </authorList>
    </citation>
    <scope>NUCLEOTIDE SEQUENCE [LARGE SCALE GENOMIC DNA]</scope>
</reference>
<dbReference type="PANTHER" id="PTHR32166:SF24">
    <property type="entry name" value="F16P17.2 PROTEIN"/>
    <property type="match status" value="1"/>
</dbReference>
<dbReference type="EMBL" id="KI397513">
    <property type="protein sequence ID" value="ERM94390.1"/>
    <property type="molecule type" value="Genomic_DNA"/>
</dbReference>